<dbReference type="PANTHER" id="PTHR11987">
    <property type="entry name" value="ALPHA-2,8-SIALYLTRANSFERASE"/>
    <property type="match status" value="1"/>
</dbReference>
<dbReference type="InterPro" id="IPR001675">
    <property type="entry name" value="Glyco_trans_29"/>
</dbReference>
<keyword evidence="15" id="KW-1185">Reference proteome</keyword>
<dbReference type="EMBL" id="JAAGNN010000002">
    <property type="protein sequence ID" value="KAF4093002.1"/>
    <property type="molecule type" value="Genomic_DNA"/>
</dbReference>
<keyword evidence="4" id="KW-0808">Transferase</keyword>
<dbReference type="InterPro" id="IPR012163">
    <property type="entry name" value="Sialyl_trans"/>
</dbReference>
<evidence type="ECO:0000256" key="9">
    <source>
        <dbReference type="ARBA" id="ARBA00023136"/>
    </source>
</evidence>
<protein>
    <recommendedName>
        <fullName evidence="16">ST8 alpha-N-acetyl-neuraminide alpha-2,8-sialyltransferase 6</fullName>
    </recommendedName>
</protein>
<feature type="transmembrane region" description="Helical" evidence="13">
    <location>
        <begin position="7"/>
        <end position="26"/>
    </location>
</feature>
<evidence type="ECO:0000313" key="14">
    <source>
        <dbReference type="EMBL" id="KAF4093002.1"/>
    </source>
</evidence>
<evidence type="ECO:0000256" key="6">
    <source>
        <dbReference type="ARBA" id="ARBA00022968"/>
    </source>
</evidence>
<sequence>MKVLSIRLLPILFFTSFCSGLLWHYFGYSVKAPSGPHNIKHDPPKSKENIIIDQLLLNYTTKWKKQEKNSESFRSMLGSSCDAISSALVTQINSPVGTNISYESSKKKLLVSPSIFEMFLKENPFKKAPWKSCAVVGNGGILANSRCGKQIDSAAYVIRCNLPPLSNGHERDTGRKTSLVTANPSLLNRKYHGIRKNQQSFVDNMQLYGNALLLLPAFSFQYNTGVSFRALYSLKDRSNTHPRAVFFNPIYLKRLAGFWRGHGIRAARLSSGIMMVSMALELCNDVHLFGFWPFETHPYTGQKLSNHYYDNQPVNKRMHKMPAEFKTLLDLHYKGVIHLHLGECTN</sequence>
<evidence type="ECO:0000256" key="7">
    <source>
        <dbReference type="ARBA" id="ARBA00022989"/>
    </source>
</evidence>
<dbReference type="GO" id="GO:0003828">
    <property type="term" value="F:alpha-N-acetylneuraminate alpha-2,8-sialyltransferase activity"/>
    <property type="evidence" value="ECO:0007669"/>
    <property type="project" value="TreeGrafter"/>
</dbReference>
<evidence type="ECO:0000256" key="8">
    <source>
        <dbReference type="ARBA" id="ARBA00023034"/>
    </source>
</evidence>
<accession>A0A7J6BDR5</accession>
<evidence type="ECO:0000256" key="2">
    <source>
        <dbReference type="ARBA" id="ARBA00006003"/>
    </source>
</evidence>
<name>A0A7J6BDR5_AMEME</name>
<dbReference type="AlphaFoldDB" id="A0A7J6BDR5"/>
<keyword evidence="7 13" id="KW-1133">Transmembrane helix</keyword>
<dbReference type="PIRSF" id="PIRSF005557">
    <property type="entry name" value="Sialyl_trans"/>
    <property type="match status" value="1"/>
</dbReference>
<comment type="subcellular location">
    <subcellularLocation>
        <location evidence="1">Golgi apparatus membrane</location>
        <topology evidence="1">Single-pass type II membrane protein</topology>
    </subcellularLocation>
</comment>
<dbReference type="GO" id="GO:0009311">
    <property type="term" value="P:oligosaccharide metabolic process"/>
    <property type="evidence" value="ECO:0007669"/>
    <property type="project" value="TreeGrafter"/>
</dbReference>
<evidence type="ECO:0000256" key="12">
    <source>
        <dbReference type="PIRSR" id="PIRSR005557-2"/>
    </source>
</evidence>
<keyword evidence="5 13" id="KW-0812">Transmembrane</keyword>
<feature type="disulfide bond" evidence="12">
    <location>
        <begin position="133"/>
        <end position="283"/>
    </location>
</feature>
<dbReference type="GO" id="GO:0000139">
    <property type="term" value="C:Golgi membrane"/>
    <property type="evidence" value="ECO:0007669"/>
    <property type="project" value="UniProtKB-SubCell"/>
</dbReference>
<dbReference type="Pfam" id="PF00777">
    <property type="entry name" value="Glyco_transf_29"/>
    <property type="match status" value="1"/>
</dbReference>
<comment type="caution">
    <text evidence="14">The sequence shown here is derived from an EMBL/GenBank/DDBJ whole genome shotgun (WGS) entry which is preliminary data.</text>
</comment>
<gene>
    <name evidence="14" type="ORF">AMELA_G00027100</name>
</gene>
<dbReference type="GO" id="GO:0006491">
    <property type="term" value="P:N-glycan processing"/>
    <property type="evidence" value="ECO:0007669"/>
    <property type="project" value="TreeGrafter"/>
</dbReference>
<evidence type="ECO:0000256" key="1">
    <source>
        <dbReference type="ARBA" id="ARBA00004323"/>
    </source>
</evidence>
<evidence type="ECO:0000256" key="10">
    <source>
        <dbReference type="ARBA" id="ARBA00023157"/>
    </source>
</evidence>
<organism evidence="14 15">
    <name type="scientific">Ameiurus melas</name>
    <name type="common">Black bullhead</name>
    <name type="synonym">Silurus melas</name>
    <dbReference type="NCBI Taxonomy" id="219545"/>
    <lineage>
        <taxon>Eukaryota</taxon>
        <taxon>Metazoa</taxon>
        <taxon>Chordata</taxon>
        <taxon>Craniata</taxon>
        <taxon>Vertebrata</taxon>
        <taxon>Euteleostomi</taxon>
        <taxon>Actinopterygii</taxon>
        <taxon>Neopterygii</taxon>
        <taxon>Teleostei</taxon>
        <taxon>Ostariophysi</taxon>
        <taxon>Siluriformes</taxon>
        <taxon>Ictaluridae</taxon>
        <taxon>Ameiurus</taxon>
    </lineage>
</organism>
<evidence type="ECO:0000256" key="5">
    <source>
        <dbReference type="ARBA" id="ARBA00022692"/>
    </source>
</evidence>
<evidence type="ECO:0000256" key="11">
    <source>
        <dbReference type="ARBA" id="ARBA00023180"/>
    </source>
</evidence>
<dbReference type="PANTHER" id="PTHR11987:SF50">
    <property type="entry name" value="ALPHA-2,8-SIALYLTRANSFERASE 8F"/>
    <property type="match status" value="1"/>
</dbReference>
<dbReference type="Proteomes" id="UP000593565">
    <property type="component" value="Unassembled WGS sequence"/>
</dbReference>
<evidence type="ECO:0000256" key="13">
    <source>
        <dbReference type="SAM" id="Phobius"/>
    </source>
</evidence>
<dbReference type="InterPro" id="IPR050943">
    <property type="entry name" value="Glycosyltr_29_Sialyltrsf"/>
</dbReference>
<dbReference type="InterPro" id="IPR038578">
    <property type="entry name" value="GT29-like_sf"/>
</dbReference>
<evidence type="ECO:0008006" key="16">
    <source>
        <dbReference type="Google" id="ProtNLM"/>
    </source>
</evidence>
<dbReference type="Gene3D" id="3.90.1480.20">
    <property type="entry name" value="Glycosyl transferase family 29"/>
    <property type="match status" value="1"/>
</dbReference>
<reference evidence="14 15" key="1">
    <citation type="submission" date="2020-02" db="EMBL/GenBank/DDBJ databases">
        <title>A chromosome-scale genome assembly of the black bullhead catfish (Ameiurus melas).</title>
        <authorList>
            <person name="Wen M."/>
            <person name="Zham M."/>
            <person name="Cabau C."/>
            <person name="Klopp C."/>
            <person name="Donnadieu C."/>
            <person name="Roques C."/>
            <person name="Bouchez O."/>
            <person name="Lampietro C."/>
            <person name="Jouanno E."/>
            <person name="Herpin A."/>
            <person name="Louis A."/>
            <person name="Berthelot C."/>
            <person name="Parey E."/>
            <person name="Roest-Crollius H."/>
            <person name="Braasch I."/>
            <person name="Postlethwait J."/>
            <person name="Robinson-Rechavi M."/>
            <person name="Echchiki A."/>
            <person name="Begum T."/>
            <person name="Montfort J."/>
            <person name="Schartl M."/>
            <person name="Bobe J."/>
            <person name="Guiguen Y."/>
        </authorList>
    </citation>
    <scope>NUCLEOTIDE SEQUENCE [LARGE SCALE GENOMIC DNA]</scope>
    <source>
        <strain evidence="14">M_S1</strain>
        <tissue evidence="14">Blood</tissue>
    </source>
</reference>
<proteinExistence type="inferred from homology"/>
<evidence type="ECO:0000256" key="4">
    <source>
        <dbReference type="ARBA" id="ARBA00022679"/>
    </source>
</evidence>
<evidence type="ECO:0000256" key="3">
    <source>
        <dbReference type="ARBA" id="ARBA00022676"/>
    </source>
</evidence>
<keyword evidence="10" id="KW-1015">Disulfide bond</keyword>
<keyword evidence="6" id="KW-0735">Signal-anchor</keyword>
<keyword evidence="3" id="KW-0328">Glycosyltransferase</keyword>
<evidence type="ECO:0000313" key="15">
    <source>
        <dbReference type="Proteomes" id="UP000593565"/>
    </source>
</evidence>
<keyword evidence="11" id="KW-0325">Glycoprotein</keyword>
<keyword evidence="9 13" id="KW-0472">Membrane</keyword>
<keyword evidence="8" id="KW-0333">Golgi apparatus</keyword>
<comment type="similarity">
    <text evidence="2">Belongs to the glycosyltransferase 29 family.</text>
</comment>